<feature type="transmembrane region" description="Helical" evidence="1">
    <location>
        <begin position="66"/>
        <end position="84"/>
    </location>
</feature>
<dbReference type="Proteomes" id="UP000071644">
    <property type="component" value="Unassembled WGS sequence"/>
</dbReference>
<feature type="transmembrane region" description="Helical" evidence="1">
    <location>
        <begin position="38"/>
        <end position="60"/>
    </location>
</feature>
<evidence type="ECO:0000256" key="1">
    <source>
        <dbReference type="SAM" id="Phobius"/>
    </source>
</evidence>
<gene>
    <name evidence="2" type="ORF">NS96R_00535</name>
</gene>
<dbReference type="RefSeq" id="WP_058637104.1">
    <property type="nucleotide sequence ID" value="NZ_LDSN01000004.1"/>
</dbReference>
<name>A0AAJ0LNS8_9PSED</name>
<evidence type="ECO:0000313" key="2">
    <source>
        <dbReference type="EMBL" id="KTT20133.1"/>
    </source>
</evidence>
<dbReference type="AlphaFoldDB" id="A0AAJ0LNS8"/>
<evidence type="ECO:0000313" key="3">
    <source>
        <dbReference type="Proteomes" id="UP000071644"/>
    </source>
</evidence>
<proteinExistence type="predicted"/>
<comment type="caution">
    <text evidence="2">The sequence shown here is derived from an EMBL/GenBank/DDBJ whole genome shotgun (WGS) entry which is preliminary data.</text>
</comment>
<dbReference type="EMBL" id="LDSN01000004">
    <property type="protein sequence ID" value="KTT20133.1"/>
    <property type="molecule type" value="Genomic_DNA"/>
</dbReference>
<accession>A0AAJ0LNS8</accession>
<protein>
    <submittedName>
        <fullName evidence="2">Membrane protein</fullName>
    </submittedName>
</protein>
<sequence length="205" mass="22668">MTPLEPYQQRQLAEAMAGVGRRTDVALLAVLARRADDYAYFPLFWSAVLALALPGVLHAVLGWPSVRGLIVANVLLFVGLCVLLRSPRLEPWTVPRAWRRWRASRLATRQFLDLGARAFTGAGCVMIFVSEAEQYAQLLMDKQAALCLDEALRVALTDRLASQVRQGQALQGMIECVEACGHRLGQQAPRALACRHLPQPLVILD</sequence>
<keyword evidence="1" id="KW-1133">Transmembrane helix</keyword>
<keyword evidence="1" id="KW-0812">Transmembrane</keyword>
<reference evidence="2 3" key="1">
    <citation type="journal article" date="2016" name="Front. Microbiol.">
        <title>Genomic Resource of Rice Seed Associated Bacteria.</title>
        <authorList>
            <person name="Midha S."/>
            <person name="Bansal K."/>
            <person name="Sharma S."/>
            <person name="Kumar N."/>
            <person name="Patil P.P."/>
            <person name="Chaudhry V."/>
            <person name="Patil P.B."/>
        </authorList>
    </citation>
    <scope>NUCLEOTIDE SEQUENCE [LARGE SCALE GENOMIC DNA]</scope>
    <source>
        <strain evidence="2 3">NS96</strain>
    </source>
</reference>
<keyword evidence="1" id="KW-0472">Membrane</keyword>
<organism evidence="2 3">
    <name type="scientific">Pseudomonas parafulva</name>
    <dbReference type="NCBI Taxonomy" id="157782"/>
    <lineage>
        <taxon>Bacteria</taxon>
        <taxon>Pseudomonadati</taxon>
        <taxon>Pseudomonadota</taxon>
        <taxon>Gammaproteobacteria</taxon>
        <taxon>Pseudomonadales</taxon>
        <taxon>Pseudomonadaceae</taxon>
        <taxon>Pseudomonas</taxon>
    </lineage>
</organism>